<gene>
    <name evidence="7" type="ORF">A7E75_11185</name>
</gene>
<dbReference type="CDD" id="cd04301">
    <property type="entry name" value="NAT_SF"/>
    <property type="match status" value="1"/>
</dbReference>
<dbReference type="InterPro" id="IPR000182">
    <property type="entry name" value="GNAT_dom"/>
</dbReference>
<dbReference type="Gene3D" id="3.40.630.30">
    <property type="match status" value="1"/>
</dbReference>
<dbReference type="InterPro" id="IPR016181">
    <property type="entry name" value="Acyl_CoA_acyltransferase"/>
</dbReference>
<dbReference type="GO" id="GO:0005737">
    <property type="term" value="C:cytoplasm"/>
    <property type="evidence" value="ECO:0007669"/>
    <property type="project" value="UniProtKB-SubCell"/>
</dbReference>
<comment type="subcellular location">
    <subcellularLocation>
        <location evidence="5">Cytoplasm</location>
    </subcellularLocation>
</comment>
<dbReference type="PROSITE" id="PS51186">
    <property type="entry name" value="GNAT"/>
    <property type="match status" value="1"/>
</dbReference>
<keyword evidence="3 7" id="KW-0808">Transferase</keyword>
<dbReference type="AlphaFoldDB" id="A0A1L3GK52"/>
<dbReference type="KEGG" id="pace:A6070_05195"/>
<keyword evidence="8" id="KW-1185">Reference proteome</keyword>
<dbReference type="Proteomes" id="UP000182264">
    <property type="component" value="Chromosome"/>
</dbReference>
<evidence type="ECO:0000256" key="5">
    <source>
        <dbReference type="RuleBase" id="RU363094"/>
    </source>
</evidence>
<organism evidence="7 8">
    <name type="scientific">Syntrophotalea acetylenica</name>
    <name type="common">Pelobacter acetylenicus</name>
    <dbReference type="NCBI Taxonomy" id="29542"/>
    <lineage>
        <taxon>Bacteria</taxon>
        <taxon>Pseudomonadati</taxon>
        <taxon>Thermodesulfobacteriota</taxon>
        <taxon>Desulfuromonadia</taxon>
        <taxon>Desulfuromonadales</taxon>
        <taxon>Syntrophotaleaceae</taxon>
        <taxon>Syntrophotalea</taxon>
    </lineage>
</organism>
<dbReference type="InterPro" id="IPR006464">
    <property type="entry name" value="AcTrfase_RimI/Ard1"/>
</dbReference>
<dbReference type="NCBIfam" id="TIGR01575">
    <property type="entry name" value="rimI"/>
    <property type="match status" value="1"/>
</dbReference>
<evidence type="ECO:0000256" key="4">
    <source>
        <dbReference type="ARBA" id="ARBA00023315"/>
    </source>
</evidence>
<comment type="similarity">
    <text evidence="1 5">Belongs to the acetyltransferase family. RimI subfamily.</text>
</comment>
<evidence type="ECO:0000256" key="2">
    <source>
        <dbReference type="ARBA" id="ARBA00022490"/>
    </source>
</evidence>
<keyword evidence="4" id="KW-0012">Acyltransferase</keyword>
<name>A0A1L3GK52_SYNAC</name>
<dbReference type="GO" id="GO:0008999">
    <property type="term" value="F:protein-N-terminal-alanine acetyltransferase activity"/>
    <property type="evidence" value="ECO:0007669"/>
    <property type="project" value="UniProtKB-EC"/>
</dbReference>
<evidence type="ECO:0000256" key="3">
    <source>
        <dbReference type="ARBA" id="ARBA00022679"/>
    </source>
</evidence>
<comment type="catalytic activity">
    <reaction evidence="5">
        <text>N-terminal L-alanyl-[ribosomal protein bS18] + acetyl-CoA = N-terminal N(alpha)-acetyl-L-alanyl-[ribosomal protein bS18] + CoA + H(+)</text>
        <dbReference type="Rhea" id="RHEA:43756"/>
        <dbReference type="Rhea" id="RHEA-COMP:10676"/>
        <dbReference type="Rhea" id="RHEA-COMP:10677"/>
        <dbReference type="ChEBI" id="CHEBI:15378"/>
        <dbReference type="ChEBI" id="CHEBI:57287"/>
        <dbReference type="ChEBI" id="CHEBI:57288"/>
        <dbReference type="ChEBI" id="CHEBI:64718"/>
        <dbReference type="ChEBI" id="CHEBI:83683"/>
        <dbReference type="EC" id="2.3.1.266"/>
    </reaction>
</comment>
<feature type="domain" description="N-acetyltransferase" evidence="6">
    <location>
        <begin position="1"/>
        <end position="139"/>
    </location>
</feature>
<comment type="function">
    <text evidence="5">Acetylates the N-terminal alanine of ribosomal protein bS18.</text>
</comment>
<evidence type="ECO:0000259" key="6">
    <source>
        <dbReference type="PROSITE" id="PS51186"/>
    </source>
</evidence>
<dbReference type="Pfam" id="PF00583">
    <property type="entry name" value="Acetyltransf_1"/>
    <property type="match status" value="1"/>
</dbReference>
<evidence type="ECO:0000313" key="8">
    <source>
        <dbReference type="Proteomes" id="UP000182264"/>
    </source>
</evidence>
<dbReference type="EMBL" id="CP015518">
    <property type="protein sequence ID" value="APG26316.1"/>
    <property type="molecule type" value="Genomic_DNA"/>
</dbReference>
<dbReference type="InterPro" id="IPR050680">
    <property type="entry name" value="YpeA/RimI_acetyltransf"/>
</dbReference>
<evidence type="ECO:0000313" key="7">
    <source>
        <dbReference type="EMBL" id="APG26316.1"/>
    </source>
</evidence>
<dbReference type="PANTHER" id="PTHR43420">
    <property type="entry name" value="ACETYLTRANSFERASE"/>
    <property type="match status" value="1"/>
</dbReference>
<dbReference type="PANTHER" id="PTHR43420:SF44">
    <property type="entry name" value="ACETYLTRANSFERASE YPEA"/>
    <property type="match status" value="1"/>
</dbReference>
<evidence type="ECO:0000256" key="1">
    <source>
        <dbReference type="ARBA" id="ARBA00005395"/>
    </source>
</evidence>
<proteinExistence type="inferred from homology"/>
<sequence>MAVDDLAAVVELERRCHVNPWSARLFEEELCRPHAFIDLLCMAGRIVGYACCWHVCDELHILNIAVDPACRRRGLGGMLLEYTVRRACQKGCERAFLEVRAGNHGAIHMYRTRGFETIGRRANYYADGEDAILMERKMRGD</sequence>
<dbReference type="STRING" id="29542.A6070_05195"/>
<keyword evidence="2 5" id="KW-0963">Cytoplasm</keyword>
<protein>
    <recommendedName>
        <fullName evidence="5">[Ribosomal protein bS18]-alanine N-acetyltransferase</fullName>
        <ecNumber evidence="5">2.3.1.266</ecNumber>
    </recommendedName>
</protein>
<dbReference type="EC" id="2.3.1.266" evidence="5"/>
<reference evidence="7 8" key="1">
    <citation type="journal article" date="2017" name="Genome Announc.">
        <title>Complete Genome Sequences of Two Acetylene-Fermenting Pelobacter acetylenicus Strains.</title>
        <authorList>
            <person name="Sutton J.M."/>
            <person name="Baesman S.M."/>
            <person name="Fierst J.L."/>
            <person name="Poret-Peterson A.T."/>
            <person name="Oremland R.S."/>
            <person name="Dunlap D.S."/>
            <person name="Akob D.M."/>
        </authorList>
    </citation>
    <scope>NUCLEOTIDE SEQUENCE [LARGE SCALE GENOMIC DNA]</scope>
    <source>
        <strain evidence="7 8">DSM 3247</strain>
    </source>
</reference>
<dbReference type="SUPFAM" id="SSF55729">
    <property type="entry name" value="Acyl-CoA N-acyltransferases (Nat)"/>
    <property type="match status" value="1"/>
</dbReference>
<accession>A0A1L3GK52</accession>